<dbReference type="Proteomes" id="UP000252107">
    <property type="component" value="Unassembled WGS sequence"/>
</dbReference>
<protein>
    <recommendedName>
        <fullName evidence="3">mRNA interferase</fullName>
        <ecNumber evidence="3">3.1.-.-</ecNumber>
    </recommendedName>
</protein>
<dbReference type="Gene3D" id="2.30.30.110">
    <property type="match status" value="1"/>
</dbReference>
<dbReference type="InterPro" id="IPR003477">
    <property type="entry name" value="PemK-like"/>
</dbReference>
<sequence>MTLKRGEIWLANLNPTKSSEQGGTRPVILFQNEIVSQFSTTVIIIPLTTNLRRASLPTCFLITAPEGGLERDSVSLCYQLRVIDRARLQGKLGKLSLEIMTNLEGKVLLTLGYEF</sequence>
<dbReference type="GO" id="GO:0016787">
    <property type="term" value="F:hydrolase activity"/>
    <property type="evidence" value="ECO:0007669"/>
    <property type="project" value="UniProtKB-KW"/>
</dbReference>
<dbReference type="AlphaFoldDB" id="A0A367QXK3"/>
<dbReference type="EMBL" id="LXQD01000300">
    <property type="protein sequence ID" value="RCJ28053.1"/>
    <property type="molecule type" value="Genomic_DNA"/>
</dbReference>
<evidence type="ECO:0000256" key="2">
    <source>
        <dbReference type="ARBA" id="ARBA00022649"/>
    </source>
</evidence>
<dbReference type="GO" id="GO:0004521">
    <property type="term" value="F:RNA endonuclease activity"/>
    <property type="evidence" value="ECO:0007669"/>
    <property type="project" value="TreeGrafter"/>
</dbReference>
<keyword evidence="2" id="KW-1277">Toxin-antitoxin system</keyword>
<dbReference type="PANTHER" id="PTHR33988">
    <property type="entry name" value="ENDORIBONUCLEASE MAZF-RELATED"/>
    <property type="match status" value="1"/>
</dbReference>
<dbReference type="SUPFAM" id="SSF50118">
    <property type="entry name" value="Cell growth inhibitor/plasmid maintenance toxic component"/>
    <property type="match status" value="1"/>
</dbReference>
<keyword evidence="3" id="KW-0255">Endonuclease</keyword>
<dbReference type="PANTHER" id="PTHR33988:SF2">
    <property type="entry name" value="ENDORIBONUCLEASE MAZF"/>
    <property type="match status" value="1"/>
</dbReference>
<dbReference type="PIRSF" id="PIRSF033490">
    <property type="entry name" value="MazF"/>
    <property type="match status" value="1"/>
</dbReference>
<dbReference type="GO" id="GO:0016075">
    <property type="term" value="P:rRNA catabolic process"/>
    <property type="evidence" value="ECO:0007669"/>
    <property type="project" value="TreeGrafter"/>
</dbReference>
<comment type="function">
    <text evidence="3">Toxic component of a type II toxin-antitoxin (TA) system.</text>
</comment>
<gene>
    <name evidence="4" type="ORF">A6770_24515</name>
</gene>
<dbReference type="GO" id="GO:0003677">
    <property type="term" value="F:DNA binding"/>
    <property type="evidence" value="ECO:0007669"/>
    <property type="project" value="InterPro"/>
</dbReference>
<comment type="caution">
    <text evidence="4">The sequence shown here is derived from an EMBL/GenBank/DDBJ whole genome shotgun (WGS) entry which is preliminary data.</text>
</comment>
<evidence type="ECO:0000313" key="5">
    <source>
        <dbReference type="Proteomes" id="UP000252107"/>
    </source>
</evidence>
<evidence type="ECO:0000313" key="4">
    <source>
        <dbReference type="EMBL" id="RCJ28053.1"/>
    </source>
</evidence>
<organism evidence="4 5">
    <name type="scientific">Nostoc minutum NIES-26</name>
    <dbReference type="NCBI Taxonomy" id="1844469"/>
    <lineage>
        <taxon>Bacteria</taxon>
        <taxon>Bacillati</taxon>
        <taxon>Cyanobacteriota</taxon>
        <taxon>Cyanophyceae</taxon>
        <taxon>Nostocales</taxon>
        <taxon>Nostocaceae</taxon>
        <taxon>Nostoc</taxon>
    </lineage>
</organism>
<dbReference type="InterPro" id="IPR011067">
    <property type="entry name" value="Plasmid_toxin/cell-grow_inhib"/>
</dbReference>
<dbReference type="EC" id="3.1.-.-" evidence="3"/>
<evidence type="ECO:0000256" key="1">
    <source>
        <dbReference type="ARBA" id="ARBA00007521"/>
    </source>
</evidence>
<dbReference type="GO" id="GO:0006402">
    <property type="term" value="P:mRNA catabolic process"/>
    <property type="evidence" value="ECO:0007669"/>
    <property type="project" value="TreeGrafter"/>
</dbReference>
<evidence type="ECO:0000256" key="3">
    <source>
        <dbReference type="PIRNR" id="PIRNR033490"/>
    </source>
</evidence>
<proteinExistence type="inferred from homology"/>
<reference evidence="4" key="1">
    <citation type="submission" date="2016-04" db="EMBL/GenBank/DDBJ databases">
        <authorList>
            <person name="Tabuchi Yagui T.R."/>
        </authorList>
    </citation>
    <scope>NUCLEOTIDE SEQUENCE [LARGE SCALE GENOMIC DNA]</scope>
    <source>
        <strain evidence="4">NIES-26</strain>
    </source>
</reference>
<keyword evidence="3" id="KW-0378">Hydrolase</keyword>
<keyword evidence="5" id="KW-1185">Reference proteome</keyword>
<keyword evidence="3" id="KW-0540">Nuclease</keyword>
<dbReference type="Pfam" id="PF02452">
    <property type="entry name" value="PemK_toxin"/>
    <property type="match status" value="1"/>
</dbReference>
<name>A0A367QXK3_9NOSO</name>
<comment type="similarity">
    <text evidence="1 3">Belongs to the PemK/MazF family.</text>
</comment>
<accession>A0A367QXK3</accession>